<sequence length="56" mass="6742">DAYPSPLPEPHFPRNPIQTKGRCKELINLRDMEQFYGRIKPWNSLLRRRVFMGSKR</sequence>
<gene>
    <name evidence="1" type="ORF">FKW44_019346</name>
</gene>
<feature type="non-terminal residue" evidence="1">
    <location>
        <position position="1"/>
    </location>
</feature>
<organism evidence="1 2">
    <name type="scientific">Caligus rogercresseyi</name>
    <name type="common">Sea louse</name>
    <dbReference type="NCBI Taxonomy" id="217165"/>
    <lineage>
        <taxon>Eukaryota</taxon>
        <taxon>Metazoa</taxon>
        <taxon>Ecdysozoa</taxon>
        <taxon>Arthropoda</taxon>
        <taxon>Crustacea</taxon>
        <taxon>Multicrustacea</taxon>
        <taxon>Hexanauplia</taxon>
        <taxon>Copepoda</taxon>
        <taxon>Siphonostomatoida</taxon>
        <taxon>Caligidae</taxon>
        <taxon>Caligus</taxon>
    </lineage>
</organism>
<keyword evidence="2" id="KW-1185">Reference proteome</keyword>
<dbReference type="Proteomes" id="UP000595437">
    <property type="component" value="Chromosome 13"/>
</dbReference>
<proteinExistence type="predicted"/>
<evidence type="ECO:0000313" key="2">
    <source>
        <dbReference type="Proteomes" id="UP000595437"/>
    </source>
</evidence>
<accession>A0A7T8GVX1</accession>
<reference evidence="2" key="1">
    <citation type="submission" date="2021-01" db="EMBL/GenBank/DDBJ databases">
        <title>Caligus Genome Assembly.</title>
        <authorList>
            <person name="Gallardo-Escarate C."/>
        </authorList>
    </citation>
    <scope>NUCLEOTIDE SEQUENCE [LARGE SCALE GENOMIC DNA]</scope>
</reference>
<keyword evidence="1" id="KW-0689">Ribosomal protein</keyword>
<dbReference type="GO" id="GO:0005840">
    <property type="term" value="C:ribosome"/>
    <property type="evidence" value="ECO:0007669"/>
    <property type="project" value="UniProtKB-KW"/>
</dbReference>
<protein>
    <submittedName>
        <fullName evidence="1">39S ribosomal protein L35_ mitochondriallike</fullName>
    </submittedName>
</protein>
<dbReference type="AlphaFoldDB" id="A0A7T8GVX1"/>
<dbReference type="EMBL" id="CP045902">
    <property type="protein sequence ID" value="QQP38692.1"/>
    <property type="molecule type" value="Genomic_DNA"/>
</dbReference>
<keyword evidence="1" id="KW-0687">Ribonucleoprotein</keyword>
<name>A0A7T8GVX1_CALRO</name>
<evidence type="ECO:0000313" key="1">
    <source>
        <dbReference type="EMBL" id="QQP38692.1"/>
    </source>
</evidence>